<dbReference type="EMBL" id="KB310457">
    <property type="protein sequence ID" value="ELT91530.1"/>
    <property type="molecule type" value="Genomic_DNA"/>
</dbReference>
<dbReference type="HOGENOM" id="CLU_2051858_0_0_1"/>
<accession>R7TK88</accession>
<name>R7TK88_CAPTE</name>
<evidence type="ECO:0000256" key="1">
    <source>
        <dbReference type="SAM" id="MobiDB-lite"/>
    </source>
</evidence>
<evidence type="ECO:0000313" key="3">
    <source>
        <dbReference type="EnsemblMetazoa" id="CapteP193205"/>
    </source>
</evidence>
<dbReference type="AlphaFoldDB" id="R7TK88"/>
<dbReference type="EnsemblMetazoa" id="CapteT193205">
    <property type="protein sequence ID" value="CapteP193205"/>
    <property type="gene ID" value="CapteG193205"/>
</dbReference>
<keyword evidence="4" id="KW-1185">Reference proteome</keyword>
<reference evidence="3" key="3">
    <citation type="submission" date="2015-06" db="UniProtKB">
        <authorList>
            <consortium name="EnsemblMetazoa"/>
        </authorList>
    </citation>
    <scope>IDENTIFICATION</scope>
</reference>
<dbReference type="Proteomes" id="UP000014760">
    <property type="component" value="Unassembled WGS sequence"/>
</dbReference>
<protein>
    <submittedName>
        <fullName evidence="2 3">Uncharacterized protein</fullName>
    </submittedName>
</protein>
<organism evidence="2">
    <name type="scientific">Capitella teleta</name>
    <name type="common">Polychaete worm</name>
    <dbReference type="NCBI Taxonomy" id="283909"/>
    <lineage>
        <taxon>Eukaryota</taxon>
        <taxon>Metazoa</taxon>
        <taxon>Spiralia</taxon>
        <taxon>Lophotrochozoa</taxon>
        <taxon>Annelida</taxon>
        <taxon>Polychaeta</taxon>
        <taxon>Sedentaria</taxon>
        <taxon>Scolecida</taxon>
        <taxon>Capitellidae</taxon>
        <taxon>Capitella</taxon>
    </lineage>
</organism>
<gene>
    <name evidence="2" type="ORF">CAPTEDRAFT_193205</name>
</gene>
<reference evidence="4" key="1">
    <citation type="submission" date="2012-12" db="EMBL/GenBank/DDBJ databases">
        <authorList>
            <person name="Hellsten U."/>
            <person name="Grimwood J."/>
            <person name="Chapman J.A."/>
            <person name="Shapiro H."/>
            <person name="Aerts A."/>
            <person name="Otillar R.P."/>
            <person name="Terry A.Y."/>
            <person name="Boore J.L."/>
            <person name="Simakov O."/>
            <person name="Marletaz F."/>
            <person name="Cho S.-J."/>
            <person name="Edsinger-Gonzales E."/>
            <person name="Havlak P."/>
            <person name="Kuo D.-H."/>
            <person name="Larsson T."/>
            <person name="Lv J."/>
            <person name="Arendt D."/>
            <person name="Savage R."/>
            <person name="Osoegawa K."/>
            <person name="de Jong P."/>
            <person name="Lindberg D.R."/>
            <person name="Seaver E.C."/>
            <person name="Weisblat D.A."/>
            <person name="Putnam N.H."/>
            <person name="Grigoriev I.V."/>
            <person name="Rokhsar D.S."/>
        </authorList>
    </citation>
    <scope>NUCLEOTIDE SEQUENCE</scope>
    <source>
        <strain evidence="4">I ESC-2004</strain>
    </source>
</reference>
<sequence length="120" mass="13218">MSSCMHQSTAENLRKVVLGHFTPEIIHVAKIALFANVDDGIVGPNVERRGSVSSRPTSKRREEKEVDDNIAALDAPDKAEKPPIIHIPATDVFETLKKLETKLFSIDKKSCGVVHSTTEQ</sequence>
<dbReference type="EMBL" id="AMQN01013751">
    <property type="status" value="NOT_ANNOTATED_CDS"/>
    <property type="molecule type" value="Genomic_DNA"/>
</dbReference>
<reference evidence="2 4" key="2">
    <citation type="journal article" date="2013" name="Nature">
        <title>Insights into bilaterian evolution from three spiralian genomes.</title>
        <authorList>
            <person name="Simakov O."/>
            <person name="Marletaz F."/>
            <person name="Cho S.J."/>
            <person name="Edsinger-Gonzales E."/>
            <person name="Havlak P."/>
            <person name="Hellsten U."/>
            <person name="Kuo D.H."/>
            <person name="Larsson T."/>
            <person name="Lv J."/>
            <person name="Arendt D."/>
            <person name="Savage R."/>
            <person name="Osoegawa K."/>
            <person name="de Jong P."/>
            <person name="Grimwood J."/>
            <person name="Chapman J.A."/>
            <person name="Shapiro H."/>
            <person name="Aerts A."/>
            <person name="Otillar R.P."/>
            <person name="Terry A.Y."/>
            <person name="Boore J.L."/>
            <person name="Grigoriev I.V."/>
            <person name="Lindberg D.R."/>
            <person name="Seaver E.C."/>
            <person name="Weisblat D.A."/>
            <person name="Putnam N.H."/>
            <person name="Rokhsar D.S."/>
        </authorList>
    </citation>
    <scope>NUCLEOTIDE SEQUENCE</scope>
    <source>
        <strain evidence="2 4">I ESC-2004</strain>
    </source>
</reference>
<evidence type="ECO:0000313" key="2">
    <source>
        <dbReference type="EMBL" id="ELT91530.1"/>
    </source>
</evidence>
<feature type="region of interest" description="Disordered" evidence="1">
    <location>
        <begin position="45"/>
        <end position="77"/>
    </location>
</feature>
<evidence type="ECO:0000313" key="4">
    <source>
        <dbReference type="Proteomes" id="UP000014760"/>
    </source>
</evidence>
<proteinExistence type="predicted"/>